<keyword evidence="9" id="KW-0121">Carboxypeptidase</keyword>
<keyword evidence="3 7" id="KW-1015">Disulfide bond</keyword>
<sequence>MHVMGETDINHLFGVALSKVAFLPFAIVLDKWRWGVFRGDITPNSYNAEWWKMRMEYSGVAPPVLRTERDFDPGAKYHVPANTPYVRYLVSILLQFQLHETLCRVAGHEGSLHTCSIYGSQQAGELLRRGLSLGRSEPWPSVLAQLTAGQYNRLDAGPILRFFQPLQDWLAEHNDKEELGWNASEALIAGRHENNGSKAATAAYVIIALLFITLVMVAACVLARRWTKTKQPDTTATRSQ</sequence>
<dbReference type="GeneID" id="108674994"/>
<comment type="similarity">
    <text evidence="1 8 9">Belongs to the peptidase M2 family.</text>
</comment>
<proteinExistence type="inferred from homology"/>
<evidence type="ECO:0000256" key="2">
    <source>
        <dbReference type="ARBA" id="ARBA00022729"/>
    </source>
</evidence>
<accession>A0A8B7NXI0</accession>
<gene>
    <name evidence="12" type="primary">LOC108674994</name>
</gene>
<dbReference type="GO" id="GO:0008237">
    <property type="term" value="F:metallopeptidase activity"/>
    <property type="evidence" value="ECO:0007669"/>
    <property type="project" value="UniProtKB-KW"/>
</dbReference>
<protein>
    <recommendedName>
        <fullName evidence="9">Angiotensin-converting enzyme</fullName>
        <ecNumber evidence="9">3.4.-.-</ecNumber>
    </recommendedName>
</protein>
<name>A0A8B7NXI0_HYAAZ</name>
<keyword evidence="9" id="KW-0645">Protease</keyword>
<evidence type="ECO:0000256" key="1">
    <source>
        <dbReference type="ARBA" id="ARBA00008139"/>
    </source>
</evidence>
<dbReference type="GO" id="GO:0004180">
    <property type="term" value="F:carboxypeptidase activity"/>
    <property type="evidence" value="ECO:0007669"/>
    <property type="project" value="UniProtKB-KW"/>
</dbReference>
<keyword evidence="10" id="KW-1133">Transmembrane helix</keyword>
<dbReference type="EC" id="3.4.-.-" evidence="9"/>
<organism evidence="11 12">
    <name type="scientific">Hyalella azteca</name>
    <name type="common">Amphipod</name>
    <dbReference type="NCBI Taxonomy" id="294128"/>
    <lineage>
        <taxon>Eukaryota</taxon>
        <taxon>Metazoa</taxon>
        <taxon>Ecdysozoa</taxon>
        <taxon>Arthropoda</taxon>
        <taxon>Crustacea</taxon>
        <taxon>Multicrustacea</taxon>
        <taxon>Malacostraca</taxon>
        <taxon>Eumalacostraca</taxon>
        <taxon>Peracarida</taxon>
        <taxon>Amphipoda</taxon>
        <taxon>Senticaudata</taxon>
        <taxon>Talitrida</taxon>
        <taxon>Talitroidea</taxon>
        <taxon>Hyalellidae</taxon>
        <taxon>Hyalella</taxon>
    </lineage>
</organism>
<dbReference type="PROSITE" id="PS52011">
    <property type="entry name" value="PEPTIDASE_M2"/>
    <property type="match status" value="1"/>
</dbReference>
<keyword evidence="2" id="KW-0732">Signal</keyword>
<dbReference type="Proteomes" id="UP000694843">
    <property type="component" value="Unplaced"/>
</dbReference>
<evidence type="ECO:0000313" key="11">
    <source>
        <dbReference type="Proteomes" id="UP000694843"/>
    </source>
</evidence>
<evidence type="ECO:0000256" key="3">
    <source>
        <dbReference type="ARBA" id="ARBA00023157"/>
    </source>
</evidence>
<feature type="transmembrane region" description="Helical" evidence="10">
    <location>
        <begin position="202"/>
        <end position="223"/>
    </location>
</feature>
<keyword evidence="9" id="KW-0378">Hydrolase</keyword>
<evidence type="ECO:0000256" key="6">
    <source>
        <dbReference type="PIRSR" id="PIRSR601548-2"/>
    </source>
</evidence>
<keyword evidence="11" id="KW-1185">Reference proteome</keyword>
<dbReference type="PRINTS" id="PR00791">
    <property type="entry name" value="PEPDIPTASEA"/>
</dbReference>
<dbReference type="GO" id="GO:0006508">
    <property type="term" value="P:proteolysis"/>
    <property type="evidence" value="ECO:0007669"/>
    <property type="project" value="UniProtKB-KW"/>
</dbReference>
<keyword evidence="9" id="KW-0862">Zinc</keyword>
<reference evidence="12" key="1">
    <citation type="submission" date="2025-08" db="UniProtKB">
        <authorList>
            <consortium name="RefSeq"/>
        </authorList>
    </citation>
    <scope>IDENTIFICATION</scope>
    <source>
        <tissue evidence="12">Whole organism</tissue>
    </source>
</reference>
<evidence type="ECO:0000256" key="7">
    <source>
        <dbReference type="PIRSR" id="PIRSR601548-4"/>
    </source>
</evidence>
<evidence type="ECO:0000313" key="12">
    <source>
        <dbReference type="RefSeq" id="XP_018018473.2"/>
    </source>
</evidence>
<comment type="caution">
    <text evidence="8">Lacks conserved residue(s) required for the propagation of feature annotation.</text>
</comment>
<comment type="cofactor">
    <cofactor evidence="9">
        <name>Zn(2+)</name>
        <dbReference type="ChEBI" id="CHEBI:29105"/>
    </cofactor>
    <text evidence="9">Binds 1 zinc ion per subunit.</text>
</comment>
<dbReference type="KEGG" id="hazt:108674994"/>
<dbReference type="SUPFAM" id="SSF55486">
    <property type="entry name" value="Metalloproteases ('zincins'), catalytic domain"/>
    <property type="match status" value="1"/>
</dbReference>
<dbReference type="PANTHER" id="PTHR10514:SF27">
    <property type="entry name" value="ANGIOTENSIN-CONVERTING ENZYME"/>
    <property type="match status" value="1"/>
</dbReference>
<feature type="disulfide bond" evidence="7">
    <location>
        <begin position="103"/>
        <end position="115"/>
    </location>
</feature>
<evidence type="ECO:0000256" key="8">
    <source>
        <dbReference type="PROSITE-ProRule" id="PRU01355"/>
    </source>
</evidence>
<keyword evidence="9" id="KW-0479">Metal-binding</keyword>
<feature type="glycosylation site" description="N-linked (GlcNAc...) asparagine; partial" evidence="5">
    <location>
        <position position="152"/>
    </location>
</feature>
<dbReference type="GO" id="GO:0005886">
    <property type="term" value="C:plasma membrane"/>
    <property type="evidence" value="ECO:0007669"/>
    <property type="project" value="TreeGrafter"/>
</dbReference>
<dbReference type="AlphaFoldDB" id="A0A8B7NXI0"/>
<dbReference type="InterPro" id="IPR001548">
    <property type="entry name" value="Peptidase_M2"/>
</dbReference>
<evidence type="ECO:0000256" key="4">
    <source>
        <dbReference type="ARBA" id="ARBA00023180"/>
    </source>
</evidence>
<dbReference type="RefSeq" id="XP_018018473.2">
    <property type="nucleotide sequence ID" value="XM_018162984.2"/>
</dbReference>
<evidence type="ECO:0000256" key="10">
    <source>
        <dbReference type="SAM" id="Phobius"/>
    </source>
</evidence>
<dbReference type="GO" id="GO:0046872">
    <property type="term" value="F:metal ion binding"/>
    <property type="evidence" value="ECO:0007669"/>
    <property type="project" value="UniProtKB-KW"/>
</dbReference>
<feature type="binding site" evidence="6">
    <location>
        <position position="87"/>
    </location>
    <ligand>
        <name>chloride</name>
        <dbReference type="ChEBI" id="CHEBI:17996"/>
        <label>1</label>
    </ligand>
</feature>
<keyword evidence="10" id="KW-0812">Transmembrane</keyword>
<keyword evidence="10" id="KW-0472">Membrane</keyword>
<dbReference type="GO" id="GO:0008241">
    <property type="term" value="F:peptidyl-dipeptidase activity"/>
    <property type="evidence" value="ECO:0007669"/>
    <property type="project" value="InterPro"/>
</dbReference>
<dbReference type="OMA" id="ETIYHEM"/>
<keyword evidence="9" id="KW-0482">Metalloprotease</keyword>
<evidence type="ECO:0000256" key="5">
    <source>
        <dbReference type="PIRSR" id="PIRSR601548-10"/>
    </source>
</evidence>
<dbReference type="PANTHER" id="PTHR10514">
    <property type="entry name" value="ANGIOTENSIN-CONVERTING ENZYME"/>
    <property type="match status" value="1"/>
</dbReference>
<dbReference type="OrthoDB" id="6362466at2759"/>
<evidence type="ECO:0000256" key="9">
    <source>
        <dbReference type="RuleBase" id="RU361144"/>
    </source>
</evidence>
<dbReference type="Pfam" id="PF01401">
    <property type="entry name" value="Peptidase_M2"/>
    <property type="match status" value="1"/>
</dbReference>
<keyword evidence="4 5" id="KW-0325">Glycoprotein</keyword>